<dbReference type="InterPro" id="IPR005467">
    <property type="entry name" value="His_kinase_dom"/>
</dbReference>
<keyword evidence="5" id="KW-0597">Phosphoprotein</keyword>
<dbReference type="Gene3D" id="3.30.565.10">
    <property type="entry name" value="Histidine kinase-like ATPase, C-terminal domain"/>
    <property type="match status" value="1"/>
</dbReference>
<keyword evidence="6" id="KW-0808">Transferase</keyword>
<comment type="caution">
    <text evidence="18">The sequence shown here is derived from an EMBL/GenBank/DDBJ whole genome shotgun (WGS) entry which is preliminary data.</text>
</comment>
<dbReference type="Gene3D" id="1.10.287.130">
    <property type="match status" value="1"/>
</dbReference>
<keyword evidence="14" id="KW-0175">Coiled coil</keyword>
<keyword evidence="12" id="KW-0902">Two-component regulatory system</keyword>
<dbReference type="InterPro" id="IPR003660">
    <property type="entry name" value="HAMP_dom"/>
</dbReference>
<dbReference type="SUPFAM" id="SSF47384">
    <property type="entry name" value="Homodimeric domain of signal transducing histidine kinase"/>
    <property type="match status" value="1"/>
</dbReference>
<evidence type="ECO:0000256" key="5">
    <source>
        <dbReference type="ARBA" id="ARBA00022553"/>
    </source>
</evidence>
<comment type="subcellular location">
    <subcellularLocation>
        <location evidence="2">Cell membrane</location>
        <topology evidence="2">Multi-pass membrane protein</topology>
    </subcellularLocation>
</comment>
<dbReference type="PANTHER" id="PTHR43065">
    <property type="entry name" value="SENSOR HISTIDINE KINASE"/>
    <property type="match status" value="1"/>
</dbReference>
<evidence type="ECO:0000256" key="6">
    <source>
        <dbReference type="ARBA" id="ARBA00022679"/>
    </source>
</evidence>
<evidence type="ECO:0000313" key="18">
    <source>
        <dbReference type="EMBL" id="OGF09293.1"/>
    </source>
</evidence>
<evidence type="ECO:0000256" key="14">
    <source>
        <dbReference type="SAM" id="Coils"/>
    </source>
</evidence>
<dbReference type="EMBL" id="MFFM01000042">
    <property type="protein sequence ID" value="OGF09293.1"/>
    <property type="molecule type" value="Genomic_DNA"/>
</dbReference>
<dbReference type="GO" id="GO:0005524">
    <property type="term" value="F:ATP binding"/>
    <property type="evidence" value="ECO:0007669"/>
    <property type="project" value="UniProtKB-KW"/>
</dbReference>
<evidence type="ECO:0000256" key="7">
    <source>
        <dbReference type="ARBA" id="ARBA00022692"/>
    </source>
</evidence>
<dbReference type="GO" id="GO:0005886">
    <property type="term" value="C:plasma membrane"/>
    <property type="evidence" value="ECO:0007669"/>
    <property type="project" value="UniProtKB-SubCell"/>
</dbReference>
<evidence type="ECO:0000256" key="12">
    <source>
        <dbReference type="ARBA" id="ARBA00023012"/>
    </source>
</evidence>
<name>A0A1F5R5J2_9BACT</name>
<evidence type="ECO:0000256" key="11">
    <source>
        <dbReference type="ARBA" id="ARBA00022989"/>
    </source>
</evidence>
<dbReference type="Gene3D" id="6.10.340.10">
    <property type="match status" value="1"/>
</dbReference>
<evidence type="ECO:0000313" key="19">
    <source>
        <dbReference type="Proteomes" id="UP000177230"/>
    </source>
</evidence>
<reference evidence="18 19" key="1">
    <citation type="journal article" date="2016" name="Nat. Commun.">
        <title>Thousands of microbial genomes shed light on interconnected biogeochemical processes in an aquifer system.</title>
        <authorList>
            <person name="Anantharaman K."/>
            <person name="Brown C.T."/>
            <person name="Hug L.A."/>
            <person name="Sharon I."/>
            <person name="Castelle C.J."/>
            <person name="Probst A.J."/>
            <person name="Thomas B.C."/>
            <person name="Singh A."/>
            <person name="Wilkins M.J."/>
            <person name="Karaoz U."/>
            <person name="Brodie E.L."/>
            <person name="Williams K.H."/>
            <person name="Hubbard S.S."/>
            <person name="Banfield J.F."/>
        </authorList>
    </citation>
    <scope>NUCLEOTIDE SEQUENCE [LARGE SCALE GENOMIC DNA]</scope>
</reference>
<evidence type="ECO:0000256" key="13">
    <source>
        <dbReference type="ARBA" id="ARBA00023136"/>
    </source>
</evidence>
<proteinExistence type="predicted"/>
<dbReference type="Pfam" id="PF02518">
    <property type="entry name" value="HATPase_c"/>
    <property type="match status" value="1"/>
</dbReference>
<dbReference type="Pfam" id="PF17202">
    <property type="entry name" value="sCache_3_3"/>
    <property type="match status" value="1"/>
</dbReference>
<evidence type="ECO:0000256" key="3">
    <source>
        <dbReference type="ARBA" id="ARBA00012438"/>
    </source>
</evidence>
<keyword evidence="11 15" id="KW-1133">Transmembrane helix</keyword>
<dbReference type="SMART" id="SM00388">
    <property type="entry name" value="HisKA"/>
    <property type="match status" value="1"/>
</dbReference>
<dbReference type="SUPFAM" id="SSF158472">
    <property type="entry name" value="HAMP domain-like"/>
    <property type="match status" value="1"/>
</dbReference>
<dbReference type="InterPro" id="IPR033463">
    <property type="entry name" value="sCache_3"/>
</dbReference>
<dbReference type="InterPro" id="IPR003661">
    <property type="entry name" value="HisK_dim/P_dom"/>
</dbReference>
<evidence type="ECO:0000259" key="16">
    <source>
        <dbReference type="PROSITE" id="PS50109"/>
    </source>
</evidence>
<dbReference type="InterPro" id="IPR003594">
    <property type="entry name" value="HATPase_dom"/>
</dbReference>
<evidence type="ECO:0000256" key="4">
    <source>
        <dbReference type="ARBA" id="ARBA00022475"/>
    </source>
</evidence>
<dbReference type="PANTHER" id="PTHR43065:SF10">
    <property type="entry name" value="PEROXIDE STRESS-ACTIVATED HISTIDINE KINASE MAK3"/>
    <property type="match status" value="1"/>
</dbReference>
<evidence type="ECO:0000256" key="10">
    <source>
        <dbReference type="ARBA" id="ARBA00022840"/>
    </source>
</evidence>
<dbReference type="InterPro" id="IPR029151">
    <property type="entry name" value="Sensor-like_sf"/>
</dbReference>
<sequence>MMFPKALSLKTKLILSFSSIILLGVSLSALAGIVLIGNTVIGQAQDKVRLDLNTAREIYQQEGKMVNNTMYLLAQRYDLTDAVKRGNRRDLIRELRKIKEKEQLDILSVTDLKGRVIIRSRNQASYGDKPYNELIDWVLLNKLPAAATESIPAQELEKEGADLARAARVDMIPTPKARKIKDTVETSGLMIMAASPLFDARGQFIGILYGGKLLNNNHQIVDKVKDIVYKGEKYKGKDIGTTTIFMNDLRIATNVRGTAGARAVGTRVSQEVYDQVLNRGLSWIGRAFVVNDWYRTAYEPIRNINGKIVGILYVGMLEAPYIDLRNRTLALFLVIAGLTVVLLWFSANYLAGRIVGPLKDLVLANSQVAGGDLSVRVQISSKDEIGQLSESFNKMTAELQRTTGEYRALTLTLEQKIRDKTEELKAAQDQLIQTEKLSSLGKMAAGIAHEINNPLTSILINSHLMSEKIKGRSKTKESLQLIIDETSRCSSIVKRLLEFSRQSPPEKKPEDINSLILMLLKLFKNQLLFNRIDLKVNLDKRLPQVVVDANKIKQVFTNILVNAIDAMPQGGTLKVGTGVSSDLRFAEIFFQDNGIGIPKDIVNKVFDPFFTTKGIKGTGLGLAISYGIIQQHNGAIEIINQKTKGVRVLVRLPISDNQ</sequence>
<feature type="domain" description="HAMP" evidence="17">
    <location>
        <begin position="352"/>
        <end position="404"/>
    </location>
</feature>
<evidence type="ECO:0000259" key="17">
    <source>
        <dbReference type="PROSITE" id="PS50885"/>
    </source>
</evidence>
<evidence type="ECO:0000256" key="9">
    <source>
        <dbReference type="ARBA" id="ARBA00022777"/>
    </source>
</evidence>
<dbReference type="Pfam" id="PF00512">
    <property type="entry name" value="HisKA"/>
    <property type="match status" value="1"/>
</dbReference>
<evidence type="ECO:0000256" key="8">
    <source>
        <dbReference type="ARBA" id="ARBA00022741"/>
    </source>
</evidence>
<dbReference type="SUPFAM" id="SSF103190">
    <property type="entry name" value="Sensory domain-like"/>
    <property type="match status" value="1"/>
</dbReference>
<keyword evidence="4" id="KW-1003">Cell membrane</keyword>
<dbReference type="Pfam" id="PF00672">
    <property type="entry name" value="HAMP"/>
    <property type="match status" value="1"/>
</dbReference>
<keyword evidence="13 15" id="KW-0472">Membrane</keyword>
<dbReference type="SUPFAM" id="SSF55874">
    <property type="entry name" value="ATPase domain of HSP90 chaperone/DNA topoisomerase II/histidine kinase"/>
    <property type="match status" value="1"/>
</dbReference>
<dbReference type="EC" id="2.7.13.3" evidence="3"/>
<feature type="domain" description="Histidine kinase" evidence="16">
    <location>
        <begin position="446"/>
        <end position="656"/>
    </location>
</feature>
<dbReference type="CDD" id="cd06225">
    <property type="entry name" value="HAMP"/>
    <property type="match status" value="1"/>
</dbReference>
<dbReference type="SMART" id="SM00387">
    <property type="entry name" value="HATPase_c"/>
    <property type="match status" value="1"/>
</dbReference>
<dbReference type="PROSITE" id="PS50109">
    <property type="entry name" value="HIS_KIN"/>
    <property type="match status" value="1"/>
</dbReference>
<keyword evidence="7 15" id="KW-0812">Transmembrane</keyword>
<dbReference type="GO" id="GO:0000155">
    <property type="term" value="F:phosphorelay sensor kinase activity"/>
    <property type="evidence" value="ECO:0007669"/>
    <property type="project" value="InterPro"/>
</dbReference>
<evidence type="ECO:0000256" key="15">
    <source>
        <dbReference type="SAM" id="Phobius"/>
    </source>
</evidence>
<keyword evidence="9" id="KW-0418">Kinase</keyword>
<dbReference type="AlphaFoldDB" id="A0A1F5R5J2"/>
<dbReference type="SMART" id="SM00304">
    <property type="entry name" value="HAMP"/>
    <property type="match status" value="1"/>
</dbReference>
<keyword evidence="10" id="KW-0067">ATP-binding</keyword>
<dbReference type="Proteomes" id="UP000177230">
    <property type="component" value="Unassembled WGS sequence"/>
</dbReference>
<accession>A0A1F5R5J2</accession>
<dbReference type="CDD" id="cd00082">
    <property type="entry name" value="HisKA"/>
    <property type="match status" value="1"/>
</dbReference>
<feature type="coiled-coil region" evidence="14">
    <location>
        <begin position="410"/>
        <end position="437"/>
    </location>
</feature>
<dbReference type="InterPro" id="IPR036097">
    <property type="entry name" value="HisK_dim/P_sf"/>
</dbReference>
<evidence type="ECO:0000256" key="1">
    <source>
        <dbReference type="ARBA" id="ARBA00000085"/>
    </source>
</evidence>
<dbReference type="PROSITE" id="PS50885">
    <property type="entry name" value="HAMP"/>
    <property type="match status" value="1"/>
</dbReference>
<keyword evidence="8" id="KW-0547">Nucleotide-binding</keyword>
<evidence type="ECO:0000256" key="2">
    <source>
        <dbReference type="ARBA" id="ARBA00004651"/>
    </source>
</evidence>
<dbReference type="InterPro" id="IPR036890">
    <property type="entry name" value="HATPase_C_sf"/>
</dbReference>
<comment type="catalytic activity">
    <reaction evidence="1">
        <text>ATP + protein L-histidine = ADP + protein N-phospho-L-histidine.</text>
        <dbReference type="EC" id="2.7.13.3"/>
    </reaction>
</comment>
<gene>
    <name evidence="18" type="ORF">A2024_08365</name>
</gene>
<organism evidence="18 19">
    <name type="scientific">Candidatus Edwardsbacteria bacterium GWF2_54_11</name>
    <dbReference type="NCBI Taxonomy" id="1817851"/>
    <lineage>
        <taxon>Bacteria</taxon>
        <taxon>Candidatus Edwardsiibacteriota</taxon>
    </lineage>
</organism>
<feature type="transmembrane region" description="Helical" evidence="15">
    <location>
        <begin position="329"/>
        <end position="351"/>
    </location>
</feature>
<dbReference type="PRINTS" id="PR00344">
    <property type="entry name" value="BCTRLSENSOR"/>
</dbReference>
<dbReference type="InterPro" id="IPR004358">
    <property type="entry name" value="Sig_transdc_His_kin-like_C"/>
</dbReference>
<protein>
    <recommendedName>
        <fullName evidence="3">histidine kinase</fullName>
        <ecNumber evidence="3">2.7.13.3</ecNumber>
    </recommendedName>
</protein>